<name>A0A914XMC8_9BILA</name>
<protein>
    <submittedName>
        <fullName evidence="2">Uncharacterized protein</fullName>
    </submittedName>
</protein>
<sequence>MVEGVDELAKEFRGTNICRRACYFTLLPDTKDIDIISEVNAEKYVILNNKTLAIKGDVKRSGGWYKTYPPGPKVQEPFNTLITPDLQAITVTSPAGQPSTILLSMNAHMITGKVYMMSFLLEKRKRVFIVDQIELPVTNGPGSFGLNLQPGVGEESGSLFAKFAWSSRTEADKTILSLARITADSGAKIQCEALAEKRQLDGNWSASGFVKAGFIWLLTEDDVCNRILKHSFDGSVSEELKIAPCNGEYPLGQNISDMAEYNGYAVTYFLEINGLKGSIWALDYHKMEWLNLRISFPGNAPQGINRFLIGPNGIAYLLGQASREDSEEVQILQFDIDKRLKYVIGLPKGSSAVLEKTAHEDSMTRL</sequence>
<keyword evidence="1" id="KW-1185">Reference proteome</keyword>
<reference evidence="2" key="1">
    <citation type="submission" date="2022-11" db="UniProtKB">
        <authorList>
            <consortium name="WormBaseParasite"/>
        </authorList>
    </citation>
    <scope>IDENTIFICATION</scope>
</reference>
<dbReference type="AlphaFoldDB" id="A0A914XMC8"/>
<organism evidence="1 2">
    <name type="scientific">Plectus sambesii</name>
    <dbReference type="NCBI Taxonomy" id="2011161"/>
    <lineage>
        <taxon>Eukaryota</taxon>
        <taxon>Metazoa</taxon>
        <taxon>Ecdysozoa</taxon>
        <taxon>Nematoda</taxon>
        <taxon>Chromadorea</taxon>
        <taxon>Plectida</taxon>
        <taxon>Plectina</taxon>
        <taxon>Plectoidea</taxon>
        <taxon>Plectidae</taxon>
        <taxon>Plectus</taxon>
    </lineage>
</organism>
<accession>A0A914XMC8</accession>
<evidence type="ECO:0000313" key="1">
    <source>
        <dbReference type="Proteomes" id="UP000887566"/>
    </source>
</evidence>
<evidence type="ECO:0000313" key="2">
    <source>
        <dbReference type="WBParaSite" id="PSAMB.scaffold9520size4882.g32506.t1"/>
    </source>
</evidence>
<proteinExistence type="predicted"/>
<dbReference type="Proteomes" id="UP000887566">
    <property type="component" value="Unplaced"/>
</dbReference>
<dbReference type="WBParaSite" id="PSAMB.scaffold9520size4882.g32506.t1">
    <property type="protein sequence ID" value="PSAMB.scaffold9520size4882.g32506.t1"/>
    <property type="gene ID" value="PSAMB.scaffold9520size4882.g32506"/>
</dbReference>